<evidence type="ECO:0000256" key="1">
    <source>
        <dbReference type="SAM" id="SignalP"/>
    </source>
</evidence>
<geneLocation type="plasmid" evidence="2">
    <name>pJP838B</name>
</geneLocation>
<reference evidence="2" key="1">
    <citation type="journal article" date="2016" name="PLoS ONE">
        <title>Plasmid Characterization and Chromosome Analysis of Two netF+ Clostridium perfringens Isolates Associated with Foal and Canine Necrotizing Enteritis.</title>
        <authorList>
            <person name="Mehdizadeh Gohari I."/>
            <person name="Kropinski A.M."/>
            <person name="Weese S.J."/>
            <person name="Parreira V.R."/>
            <person name="Whitehead A.E."/>
            <person name="Boerlin P."/>
            <person name="Prescott J.F."/>
        </authorList>
    </citation>
    <scope>NUCLEOTIDE SEQUENCE</scope>
    <source>
        <strain evidence="2">JP838</strain>
        <plasmid evidence="2">pJP838B</plasmid>
    </source>
</reference>
<feature type="chain" id="PRO_5007270020" evidence="1">
    <location>
        <begin position="28"/>
        <end position="136"/>
    </location>
</feature>
<dbReference type="RefSeq" id="WP_075809525.1">
    <property type="nucleotide sequence ID" value="NZ_CP134231.1"/>
</dbReference>
<proteinExistence type="predicted"/>
<name>A0A126G951_CLOPF</name>
<feature type="signal peptide" evidence="1">
    <location>
        <begin position="1"/>
        <end position="27"/>
    </location>
</feature>
<gene>
    <name evidence="2" type="ORF">JFP838_pB0016</name>
</gene>
<keyword evidence="1" id="KW-0732">Signal</keyword>
<organism evidence="2">
    <name type="scientific">Clostridium perfringens</name>
    <dbReference type="NCBI Taxonomy" id="1502"/>
    <lineage>
        <taxon>Bacteria</taxon>
        <taxon>Bacillati</taxon>
        <taxon>Bacillota</taxon>
        <taxon>Clostridia</taxon>
        <taxon>Eubacteriales</taxon>
        <taxon>Clostridiaceae</taxon>
        <taxon>Clostridium</taxon>
    </lineage>
</organism>
<dbReference type="EMBL" id="KT020842">
    <property type="protein sequence ID" value="ALD82550.1"/>
    <property type="molecule type" value="Genomic_DNA"/>
</dbReference>
<dbReference type="AlphaFoldDB" id="A0A126G951"/>
<accession>A0A126G951</accession>
<evidence type="ECO:0000313" key="2">
    <source>
        <dbReference type="EMBL" id="ALD82550.1"/>
    </source>
</evidence>
<protein>
    <submittedName>
        <fullName evidence="2">Transposase</fullName>
    </submittedName>
</protein>
<keyword evidence="2" id="KW-0614">Plasmid</keyword>
<sequence>MKIKSKVLGAILLASVSVGSLTNVVYASDYVYQNGTVYVTNWDNYSYSNCHTRWVTLEDERGNKPTFAQNVDCDWVSTVLTVKGHGCFPFRFYPYPNRVKVYDFDSRKEITDGYLRGGQRIYIVSKDDPTYITLSI</sequence>